<dbReference type="PANTHER" id="PTHR21600:SF87">
    <property type="entry name" value="RNA PSEUDOURIDYLATE SYNTHASE DOMAIN-CONTAINING PROTEIN 1"/>
    <property type="match status" value="1"/>
</dbReference>
<comment type="similarity">
    <text evidence="1">Belongs to the pseudouridine synthase RluA family.</text>
</comment>
<dbReference type="CDD" id="cd02869">
    <property type="entry name" value="PseudoU_synth_RluA_like"/>
    <property type="match status" value="1"/>
</dbReference>
<reference evidence="3" key="1">
    <citation type="submission" date="2021-01" db="EMBL/GenBank/DDBJ databases">
        <authorList>
            <person name="Corre E."/>
            <person name="Pelletier E."/>
            <person name="Niang G."/>
            <person name="Scheremetjew M."/>
            <person name="Finn R."/>
            <person name="Kale V."/>
            <person name="Holt S."/>
            <person name="Cochrane G."/>
            <person name="Meng A."/>
            <person name="Brown T."/>
            <person name="Cohen L."/>
        </authorList>
    </citation>
    <scope>NUCLEOTIDE SEQUENCE</scope>
    <source>
        <strain evidence="3">CCMP 2712</strain>
    </source>
</reference>
<dbReference type="InterPro" id="IPR050188">
    <property type="entry name" value="RluA_PseudoU_synthase"/>
</dbReference>
<dbReference type="SUPFAM" id="SSF55120">
    <property type="entry name" value="Pseudouridine synthase"/>
    <property type="match status" value="1"/>
</dbReference>
<protein>
    <recommendedName>
        <fullName evidence="2">Pseudouridine synthase RsuA/RluA-like domain-containing protein</fullName>
    </recommendedName>
</protein>
<dbReference type="InterPro" id="IPR020103">
    <property type="entry name" value="PsdUridine_synth_cat_dom_sf"/>
</dbReference>
<dbReference type="InterPro" id="IPR006145">
    <property type="entry name" value="PsdUridine_synth_RsuA/RluA"/>
</dbReference>
<organism evidence="3">
    <name type="scientific">Guillardia theta</name>
    <name type="common">Cryptophyte</name>
    <name type="synonym">Cryptomonas phi</name>
    <dbReference type="NCBI Taxonomy" id="55529"/>
    <lineage>
        <taxon>Eukaryota</taxon>
        <taxon>Cryptophyceae</taxon>
        <taxon>Pyrenomonadales</taxon>
        <taxon>Geminigeraceae</taxon>
        <taxon>Guillardia</taxon>
    </lineage>
</organism>
<feature type="domain" description="Pseudouridine synthase RsuA/RluA-like" evidence="2">
    <location>
        <begin position="200"/>
        <end position="350"/>
    </location>
</feature>
<dbReference type="Gene3D" id="3.30.2350.10">
    <property type="entry name" value="Pseudouridine synthase"/>
    <property type="match status" value="1"/>
</dbReference>
<evidence type="ECO:0000313" key="3">
    <source>
        <dbReference type="EMBL" id="CAE2305309.1"/>
    </source>
</evidence>
<gene>
    <name evidence="3" type="ORF">GTHE00462_LOCUS18248</name>
</gene>
<proteinExistence type="inferred from homology"/>
<dbReference type="EMBL" id="HBKN01023279">
    <property type="protein sequence ID" value="CAE2305309.1"/>
    <property type="molecule type" value="Transcribed_RNA"/>
</dbReference>
<sequence>MQTWRQRVRESVGGLRWLHGATRRSRRSERSEGNEREKTIRSVRTVPAALLLQRGPFPASFPLRSRPLCNPSFPAFRLNVRLRPGGIIEGFRKFSDRMKAGFSVLADYSQVVNHEANGREMKLSEFLHSVDPDRFPSLSSSRKTVRKGLVLVNGQLGKIHHFVMLGRDSVQITGRTESNFKPYGDPPFHIDVIYEDDFFACVYKPPGFCCHPPAGQTHQEAAKSMRVCVPHFVKTAPPGTESALWRPLLVHRLDKPTEGLMLVAKTKKAYTELQRQFALREVKKTYAAVVEGRVEDESGVIDLAIGGKESKTEYKVVLRTAAPNLRDGVVTTLHLHPLHGRTHQIRIHCADGLRVSIVGDKKYGRSYTGHGLCLAAIGLEVKHPETGELIKFSRPEPERFSAFRAMAEAGLRSMSWKEAASSCLTEVSATSDAQSCEDDEALSEDELLGDLNNLEQSS</sequence>
<dbReference type="GO" id="GO:0009982">
    <property type="term" value="F:pseudouridine synthase activity"/>
    <property type="evidence" value="ECO:0007669"/>
    <property type="project" value="InterPro"/>
</dbReference>
<evidence type="ECO:0000256" key="1">
    <source>
        <dbReference type="ARBA" id="ARBA00010876"/>
    </source>
</evidence>
<dbReference type="PANTHER" id="PTHR21600">
    <property type="entry name" value="MITOCHONDRIAL RNA PSEUDOURIDINE SYNTHASE"/>
    <property type="match status" value="1"/>
</dbReference>
<dbReference type="Pfam" id="PF00849">
    <property type="entry name" value="PseudoU_synth_2"/>
    <property type="match status" value="1"/>
</dbReference>
<dbReference type="GO" id="GO:0000455">
    <property type="term" value="P:enzyme-directed rRNA pseudouridine synthesis"/>
    <property type="evidence" value="ECO:0007669"/>
    <property type="project" value="TreeGrafter"/>
</dbReference>
<dbReference type="AlphaFoldDB" id="A0A7S4NRQ9"/>
<accession>A0A7S4NRQ9</accession>
<evidence type="ECO:0000259" key="2">
    <source>
        <dbReference type="Pfam" id="PF00849"/>
    </source>
</evidence>
<name>A0A7S4NRQ9_GUITH</name>
<dbReference type="GO" id="GO:0003723">
    <property type="term" value="F:RNA binding"/>
    <property type="evidence" value="ECO:0007669"/>
    <property type="project" value="InterPro"/>
</dbReference>